<dbReference type="Proteomes" id="UP000316775">
    <property type="component" value="Unassembled WGS sequence"/>
</dbReference>
<comment type="caution">
    <text evidence="1">The sequence shown here is derived from an EMBL/GenBank/DDBJ whole genome shotgun (WGS) entry which is preliminary data.</text>
</comment>
<dbReference type="STRING" id="983.SAMN05443543_101243"/>
<proteinExistence type="predicted"/>
<keyword evidence="2" id="KW-1185">Reference proteome</keyword>
<dbReference type="AlphaFoldDB" id="A0A4Y4AXZ9"/>
<reference evidence="1 2" key="1">
    <citation type="submission" date="2019-06" db="EMBL/GenBank/DDBJ databases">
        <title>Whole genome shotgun sequence of Flavobacterium flevense NBRC 14960.</title>
        <authorList>
            <person name="Hosoyama A."/>
            <person name="Uohara A."/>
            <person name="Ohji S."/>
            <person name="Ichikawa N."/>
        </authorList>
    </citation>
    <scope>NUCLEOTIDE SEQUENCE [LARGE SCALE GENOMIC DNA]</scope>
    <source>
        <strain evidence="1 2">NBRC 14960</strain>
    </source>
</reference>
<accession>A0A4Y4AXZ9</accession>
<sequence>MIHKQRVDQLQDGVRSLLTKNGYTFSEEDKTLLEDILIELERMSNSPNGINPNQAIQTISLLLKFLKFFGIDDFTGLF</sequence>
<protein>
    <submittedName>
        <fullName evidence="1">Uncharacterized protein</fullName>
    </submittedName>
</protein>
<organism evidence="1 2">
    <name type="scientific">Flavobacterium flevense</name>
    <dbReference type="NCBI Taxonomy" id="983"/>
    <lineage>
        <taxon>Bacteria</taxon>
        <taxon>Pseudomonadati</taxon>
        <taxon>Bacteroidota</taxon>
        <taxon>Flavobacteriia</taxon>
        <taxon>Flavobacteriales</taxon>
        <taxon>Flavobacteriaceae</taxon>
        <taxon>Flavobacterium</taxon>
    </lineage>
</organism>
<evidence type="ECO:0000313" key="1">
    <source>
        <dbReference type="EMBL" id="GEC73145.1"/>
    </source>
</evidence>
<dbReference type="EMBL" id="BJNP01000034">
    <property type="protein sequence ID" value="GEC73145.1"/>
    <property type="molecule type" value="Genomic_DNA"/>
</dbReference>
<name>A0A4Y4AXZ9_9FLAO</name>
<gene>
    <name evidence="1" type="ORF">FFL01_26840</name>
</gene>
<evidence type="ECO:0000313" key="2">
    <source>
        <dbReference type="Proteomes" id="UP000316775"/>
    </source>
</evidence>